<dbReference type="SUPFAM" id="SSF52768">
    <property type="entry name" value="Arginase/deacetylase"/>
    <property type="match status" value="1"/>
</dbReference>
<evidence type="ECO:0000256" key="7">
    <source>
        <dbReference type="PROSITE-ProRule" id="PRU00742"/>
    </source>
</evidence>
<dbReference type="CDD" id="cd09990">
    <property type="entry name" value="Agmatinase-like"/>
    <property type="match status" value="1"/>
</dbReference>
<accession>A0A084GKW1</accession>
<protein>
    <recommendedName>
        <fullName evidence="5">Formimidoylglutamase</fullName>
        <ecNumber evidence="5">3.5.3.8</ecNumber>
    </recommendedName>
</protein>
<dbReference type="PROSITE" id="PS51409">
    <property type="entry name" value="ARGINASE_2"/>
    <property type="match status" value="1"/>
</dbReference>
<dbReference type="GO" id="GO:0050415">
    <property type="term" value="F:formimidoylglutamase activity"/>
    <property type="evidence" value="ECO:0007669"/>
    <property type="project" value="UniProtKB-UniRule"/>
</dbReference>
<comment type="caution">
    <text evidence="9">The sequence shown here is derived from an EMBL/GenBank/DDBJ whole genome shotgun (WGS) entry which is preliminary data.</text>
</comment>
<keyword evidence="3" id="KW-0369">Histidine metabolism</keyword>
<dbReference type="NCBIfam" id="TIGR01227">
    <property type="entry name" value="hutG"/>
    <property type="match status" value="1"/>
</dbReference>
<dbReference type="OrthoDB" id="9788689at2"/>
<evidence type="ECO:0000256" key="8">
    <source>
        <dbReference type="RuleBase" id="RU003684"/>
    </source>
</evidence>
<reference evidence="9 10" key="1">
    <citation type="journal article" date="2005" name="Int. J. Syst. Evol. Microbiol.">
        <title>Bacillus cibi sp. nov., isolated from jeotgal, a traditional Korean fermented seafood.</title>
        <authorList>
            <person name="Yoon J.H."/>
            <person name="Lee C.H."/>
            <person name="Oh T.K."/>
        </authorList>
    </citation>
    <scope>NUCLEOTIDE SEQUENCE [LARGE SCALE GENOMIC DNA]</scope>
    <source>
        <strain evidence="9 10">DSM 16189</strain>
    </source>
</reference>
<feature type="binding site" evidence="6">
    <location>
        <position position="149"/>
    </location>
    <ligand>
        <name>Mn(2+)</name>
        <dbReference type="ChEBI" id="CHEBI:29035"/>
        <label>1</label>
    </ligand>
</feature>
<keyword evidence="10" id="KW-1185">Reference proteome</keyword>
<dbReference type="PANTHER" id="PTHR11358:SF35">
    <property type="entry name" value="FORMIMIDOYLGLUTAMASE"/>
    <property type="match status" value="1"/>
</dbReference>
<feature type="binding site" evidence="6">
    <location>
        <position position="151"/>
    </location>
    <ligand>
        <name>Mn(2+)</name>
        <dbReference type="ChEBI" id="CHEBI:29035"/>
        <label>1</label>
    </ligand>
</feature>
<evidence type="ECO:0000256" key="1">
    <source>
        <dbReference type="ARBA" id="ARBA00022723"/>
    </source>
</evidence>
<dbReference type="InterPro" id="IPR020855">
    <property type="entry name" value="Ureohydrolase_Mn_BS"/>
</dbReference>
<keyword evidence="2 8" id="KW-0378">Hydrolase</keyword>
<feature type="binding site" evidence="6">
    <location>
        <position position="241"/>
    </location>
    <ligand>
        <name>Mn(2+)</name>
        <dbReference type="ChEBI" id="CHEBI:29035"/>
        <label>1</label>
    </ligand>
</feature>
<evidence type="ECO:0000256" key="2">
    <source>
        <dbReference type="ARBA" id="ARBA00022801"/>
    </source>
</evidence>
<feature type="binding site" evidence="6">
    <location>
        <position position="124"/>
    </location>
    <ligand>
        <name>Mn(2+)</name>
        <dbReference type="ChEBI" id="CHEBI:29035"/>
        <label>2</label>
    </ligand>
</feature>
<dbReference type="GO" id="GO:0046872">
    <property type="term" value="F:metal ion binding"/>
    <property type="evidence" value="ECO:0007669"/>
    <property type="project" value="UniProtKB-KW"/>
</dbReference>
<dbReference type="Gene3D" id="3.40.800.10">
    <property type="entry name" value="Ureohydrolase domain"/>
    <property type="match status" value="1"/>
</dbReference>
<dbReference type="GO" id="GO:0019556">
    <property type="term" value="P:L-histidine catabolic process to glutamate and formamide"/>
    <property type="evidence" value="ECO:0007669"/>
    <property type="project" value="UniProtKB-UniRule"/>
</dbReference>
<dbReference type="PIRSF" id="PIRSF036979">
    <property type="entry name" value="Arginase"/>
    <property type="match status" value="1"/>
</dbReference>
<dbReference type="EC" id="3.5.3.8" evidence="5"/>
<dbReference type="GO" id="GO:0008783">
    <property type="term" value="F:agmatinase activity"/>
    <property type="evidence" value="ECO:0007669"/>
    <property type="project" value="TreeGrafter"/>
</dbReference>
<keyword evidence="4 6" id="KW-0464">Manganese</keyword>
<dbReference type="InterPro" id="IPR006035">
    <property type="entry name" value="Ureohydrolase"/>
</dbReference>
<dbReference type="RefSeq" id="WP_029566723.1">
    <property type="nucleotide sequence ID" value="NZ_CP176757.1"/>
</dbReference>
<keyword evidence="1 6" id="KW-0479">Metal-binding</keyword>
<evidence type="ECO:0000313" key="10">
    <source>
        <dbReference type="Proteomes" id="UP000028549"/>
    </source>
</evidence>
<dbReference type="EMBL" id="JNVC02000015">
    <property type="protein sequence ID" value="KEZ47973.1"/>
    <property type="molecule type" value="Genomic_DNA"/>
</dbReference>
<evidence type="ECO:0000313" key="9">
    <source>
        <dbReference type="EMBL" id="KEZ47973.1"/>
    </source>
</evidence>
<dbReference type="GO" id="GO:0033389">
    <property type="term" value="P:putrescine biosynthetic process from arginine, via agmatine"/>
    <property type="evidence" value="ECO:0007669"/>
    <property type="project" value="TreeGrafter"/>
</dbReference>
<feature type="binding site" evidence="6">
    <location>
        <position position="147"/>
    </location>
    <ligand>
        <name>Mn(2+)</name>
        <dbReference type="ChEBI" id="CHEBI:29035"/>
        <label>1</label>
    </ligand>
</feature>
<gene>
    <name evidence="9" type="ORF">GS18_0218535</name>
</gene>
<proteinExistence type="inferred from homology"/>
<evidence type="ECO:0000256" key="4">
    <source>
        <dbReference type="ARBA" id="ARBA00023211"/>
    </source>
</evidence>
<dbReference type="PANTHER" id="PTHR11358">
    <property type="entry name" value="ARGINASE/AGMATINASE"/>
    <property type="match status" value="1"/>
</dbReference>
<evidence type="ECO:0000256" key="3">
    <source>
        <dbReference type="ARBA" id="ARBA00022808"/>
    </source>
</evidence>
<feature type="binding site" evidence="6">
    <location>
        <position position="239"/>
    </location>
    <ligand>
        <name>Mn(2+)</name>
        <dbReference type="ChEBI" id="CHEBI:29035"/>
        <label>1</label>
    </ligand>
</feature>
<dbReference type="Pfam" id="PF00491">
    <property type="entry name" value="Arginase"/>
    <property type="match status" value="1"/>
</dbReference>
<dbReference type="STRING" id="246786.GS18_0218535"/>
<dbReference type="InterPro" id="IPR005923">
    <property type="entry name" value="HutG"/>
</dbReference>
<evidence type="ECO:0000256" key="5">
    <source>
        <dbReference type="NCBIfam" id="TIGR01227"/>
    </source>
</evidence>
<comment type="similarity">
    <text evidence="7 8">Belongs to the arginase family.</text>
</comment>
<evidence type="ECO:0000256" key="6">
    <source>
        <dbReference type="PIRSR" id="PIRSR036979-1"/>
    </source>
</evidence>
<dbReference type="PROSITE" id="PS01053">
    <property type="entry name" value="ARGINASE_1"/>
    <property type="match status" value="1"/>
</dbReference>
<comment type="cofactor">
    <cofactor evidence="6">
        <name>Mn(2+)</name>
        <dbReference type="ChEBI" id="CHEBI:29035"/>
    </cofactor>
    <text evidence="6">Binds 2 manganese ions per subunit.</text>
</comment>
<sequence>MSGLPYLSHEAGFTDRGITKAGKLLGNWKEGDASGIGLIGVPLSKPSISHSGASFAPQTIRKMMNSFTTYSIQDDMDIQPITDFGDITMHVTDLSDSIRRIEETAAGILNRHTDILPIFLGGDHSVTAPLFKSFKEARGKAGIIQFDAHHDLRNLEDGGPSNGTPFRQLIEKGVLEGKHLHQIGIRNFSNGKAYTDYGKQHGVHIYTMQDVYETGILTILETAVHELLKETDQIYVSLDMDVMDQAFAPGCPAIGPGGMDARMLIEAMRFLGETPQVKALDIVEIDPAVDFRDMTSRLAAHAILTFLSGYQTRK</sequence>
<dbReference type="PRINTS" id="PR00116">
    <property type="entry name" value="ARGINASE"/>
</dbReference>
<organism evidence="9 10">
    <name type="scientific">Metabacillus indicus</name>
    <name type="common">Bacillus indicus</name>
    <dbReference type="NCBI Taxonomy" id="246786"/>
    <lineage>
        <taxon>Bacteria</taxon>
        <taxon>Bacillati</taxon>
        <taxon>Bacillota</taxon>
        <taxon>Bacilli</taxon>
        <taxon>Bacillales</taxon>
        <taxon>Bacillaceae</taxon>
        <taxon>Metabacillus</taxon>
    </lineage>
</organism>
<name>A0A084GKW1_METID</name>
<dbReference type="Proteomes" id="UP000028549">
    <property type="component" value="Unassembled WGS sequence"/>
</dbReference>
<dbReference type="InterPro" id="IPR023696">
    <property type="entry name" value="Ureohydrolase_dom_sf"/>
</dbReference>
<dbReference type="AlphaFoldDB" id="A0A084GKW1"/>